<evidence type="ECO:0000313" key="7">
    <source>
        <dbReference type="Proteomes" id="UP000024836"/>
    </source>
</evidence>
<dbReference type="Pfam" id="PF04191">
    <property type="entry name" value="PEMT"/>
    <property type="match status" value="1"/>
</dbReference>
<dbReference type="STRING" id="1461693.ATO10_13839"/>
<evidence type="ECO:0000313" key="6">
    <source>
        <dbReference type="EMBL" id="KCV81059.1"/>
    </source>
</evidence>
<keyword evidence="3 5" id="KW-1133">Transmembrane helix</keyword>
<reference evidence="6 7" key="1">
    <citation type="submission" date="2013-04" db="EMBL/GenBank/DDBJ databases">
        <title>Shimia sp. 22II-S11-Z10 Genome Sequencing.</title>
        <authorList>
            <person name="Lai Q."/>
            <person name="Li G."/>
            <person name="Shao Z."/>
        </authorList>
    </citation>
    <scope>NUCLEOTIDE SEQUENCE [LARGE SCALE GENOMIC DNA]</scope>
    <source>
        <strain evidence="7">22II-S11-Z10</strain>
    </source>
</reference>
<comment type="subcellular location">
    <subcellularLocation>
        <location evidence="1">Endomembrane system</location>
        <topology evidence="1">Multi-pass membrane protein</topology>
    </subcellularLocation>
</comment>
<proteinExistence type="predicted"/>
<evidence type="ECO:0000256" key="1">
    <source>
        <dbReference type="ARBA" id="ARBA00004127"/>
    </source>
</evidence>
<sequence length="182" mass="19854">MEILLTVLGLGIAAATFAAIIWSIARPTKRLWPPIRYTVLTPIFVWVPTFTLFGVLIALGVLGWGDLNIPLLLRFGLGVPLILLGNVVVWGAVAGFGVRKTGGAADGLQTDGLYRHSRNPQYMADVAMILGWVVLTAAPLVAVVGFAAIIVLLAAPFSEEPWLRSQYGRKYDEYTAQVRRFF</sequence>
<accession>A0A058ZHE9</accession>
<dbReference type="GO" id="GO:0012505">
    <property type="term" value="C:endomembrane system"/>
    <property type="evidence" value="ECO:0007669"/>
    <property type="project" value="UniProtKB-SubCell"/>
</dbReference>
<comment type="caution">
    <text evidence="6">The sequence shown here is derived from an EMBL/GenBank/DDBJ whole genome shotgun (WGS) entry which is preliminary data.</text>
</comment>
<feature type="transmembrane region" description="Helical" evidence="5">
    <location>
        <begin position="71"/>
        <end position="93"/>
    </location>
</feature>
<keyword evidence="6" id="KW-0489">Methyltransferase</keyword>
<dbReference type="EMBL" id="AQQY01000011">
    <property type="protein sequence ID" value="KCV81059.1"/>
    <property type="molecule type" value="Genomic_DNA"/>
</dbReference>
<dbReference type="InterPro" id="IPR007318">
    <property type="entry name" value="Phopholipid_MeTrfase"/>
</dbReference>
<dbReference type="AlphaFoldDB" id="A0A058ZHE9"/>
<keyword evidence="6" id="KW-0808">Transferase</keyword>
<keyword evidence="2 5" id="KW-0812">Transmembrane</keyword>
<evidence type="ECO:0000256" key="2">
    <source>
        <dbReference type="ARBA" id="ARBA00022692"/>
    </source>
</evidence>
<feature type="transmembrane region" description="Helical" evidence="5">
    <location>
        <begin position="129"/>
        <end position="155"/>
    </location>
</feature>
<keyword evidence="4 5" id="KW-0472">Membrane</keyword>
<dbReference type="Proteomes" id="UP000024836">
    <property type="component" value="Unassembled WGS sequence"/>
</dbReference>
<dbReference type="GO" id="GO:0008168">
    <property type="term" value="F:methyltransferase activity"/>
    <property type="evidence" value="ECO:0007669"/>
    <property type="project" value="UniProtKB-KW"/>
</dbReference>
<name>A0A058ZHE9_9RHOB</name>
<evidence type="ECO:0000256" key="4">
    <source>
        <dbReference type="ARBA" id="ARBA00023136"/>
    </source>
</evidence>
<feature type="transmembrane region" description="Helical" evidence="5">
    <location>
        <begin position="42"/>
        <end position="64"/>
    </location>
</feature>
<evidence type="ECO:0000256" key="3">
    <source>
        <dbReference type="ARBA" id="ARBA00022989"/>
    </source>
</evidence>
<gene>
    <name evidence="6" type="ORF">ATO10_13839</name>
</gene>
<evidence type="ECO:0000256" key="5">
    <source>
        <dbReference type="SAM" id="Phobius"/>
    </source>
</evidence>
<dbReference type="Gene3D" id="1.20.120.1630">
    <property type="match status" value="1"/>
</dbReference>
<organism evidence="6 7">
    <name type="scientific">Actibacterium atlanticum</name>
    <dbReference type="NCBI Taxonomy" id="1461693"/>
    <lineage>
        <taxon>Bacteria</taxon>
        <taxon>Pseudomonadati</taxon>
        <taxon>Pseudomonadota</taxon>
        <taxon>Alphaproteobacteria</taxon>
        <taxon>Rhodobacterales</taxon>
        <taxon>Roseobacteraceae</taxon>
        <taxon>Actibacterium</taxon>
    </lineage>
</organism>
<dbReference type="eggNOG" id="COG2020">
    <property type="taxonomic scope" value="Bacteria"/>
</dbReference>
<dbReference type="GO" id="GO:0032259">
    <property type="term" value="P:methylation"/>
    <property type="evidence" value="ECO:0007669"/>
    <property type="project" value="UniProtKB-KW"/>
</dbReference>
<keyword evidence="7" id="KW-1185">Reference proteome</keyword>
<protein>
    <submittedName>
        <fullName evidence="6">Methyltransferase-like protein</fullName>
    </submittedName>
</protein>